<feature type="region of interest" description="Disordered" evidence="1">
    <location>
        <begin position="42"/>
        <end position="64"/>
    </location>
</feature>
<reference evidence="2 3" key="1">
    <citation type="journal article" date="2000" name="DNA Res.">
        <title>Complete genome structure of the nitrogen-fixing symbiotic bacterium Mesorhizobium loti.</title>
        <authorList>
            <person name="Kaneko T."/>
            <person name="Nakamura Y."/>
            <person name="Sato S."/>
            <person name="Asamizu E."/>
            <person name="Kato T."/>
            <person name="Sasamoto S."/>
            <person name="Watanabe A."/>
            <person name="Idesawa K."/>
            <person name="Ishikawa A."/>
            <person name="Kawashima K."/>
            <person name="Kimura T."/>
            <person name="Kishida Y."/>
            <person name="Kiyokawa C."/>
            <person name="Kohara M."/>
            <person name="Matsumoto M."/>
            <person name="Matsuno A."/>
            <person name="Mochizuki Y."/>
            <person name="Nakayama S."/>
            <person name="Nakazaki N."/>
            <person name="Shimpo S."/>
            <person name="Sugimoto M."/>
            <person name="Takeuchi C."/>
            <person name="Yamada M."/>
            <person name="Tabata S."/>
        </authorList>
    </citation>
    <scope>NUCLEOTIDE SEQUENCE [LARGE SCALE GENOMIC DNA]</scope>
    <source>
        <strain evidence="3">LMG 29417 / CECT 9101 / MAFF 303099</strain>
    </source>
</reference>
<proteinExistence type="predicted"/>
<dbReference type="KEGG" id="mlo:msr8709"/>
<gene>
    <name evidence="2" type="ordered locus">msr8709</name>
</gene>
<accession>Q987N2</accession>
<sequence>MARTGERPGNWKSRILFFNPLVCWMRRYRHRLTRHGSASLGFSTAAHAARSPRHDTGTFHARTR</sequence>
<organism evidence="2 3">
    <name type="scientific">Mesorhizobium japonicum (strain LMG 29417 / CECT 9101 / MAFF 303099)</name>
    <name type="common">Mesorhizobium loti (strain MAFF 303099)</name>
    <dbReference type="NCBI Taxonomy" id="266835"/>
    <lineage>
        <taxon>Bacteria</taxon>
        <taxon>Pseudomonadati</taxon>
        <taxon>Pseudomonadota</taxon>
        <taxon>Alphaproteobacteria</taxon>
        <taxon>Hyphomicrobiales</taxon>
        <taxon>Phyllobacteriaceae</taxon>
        <taxon>Mesorhizobium</taxon>
    </lineage>
</organism>
<dbReference type="AlphaFoldDB" id="Q987N2"/>
<dbReference type="Proteomes" id="UP000000552">
    <property type="component" value="Chromosome"/>
</dbReference>
<protein>
    <submittedName>
        <fullName evidence="2">Msr8709 protein</fullName>
    </submittedName>
</protein>
<evidence type="ECO:0000313" key="3">
    <source>
        <dbReference type="Proteomes" id="UP000000552"/>
    </source>
</evidence>
<evidence type="ECO:0000313" key="2">
    <source>
        <dbReference type="EMBL" id="BAB53171.1"/>
    </source>
</evidence>
<name>Q987N2_RHILO</name>
<dbReference type="EMBL" id="BA000012">
    <property type="protein sequence ID" value="BAB53171.1"/>
    <property type="molecule type" value="Genomic_DNA"/>
</dbReference>
<dbReference type="HOGENOM" id="CLU_2864766_0_0_5"/>
<evidence type="ECO:0000256" key="1">
    <source>
        <dbReference type="SAM" id="MobiDB-lite"/>
    </source>
</evidence>